<evidence type="ECO:0000256" key="2">
    <source>
        <dbReference type="ARBA" id="ARBA00022553"/>
    </source>
</evidence>
<dbReference type="PANTHER" id="PTHR12587:SF14">
    <property type="entry name" value="AT31531P"/>
    <property type="match status" value="1"/>
</dbReference>
<protein>
    <submittedName>
        <fullName evidence="9">Liprin-beta-1-like isoform X1</fullName>
    </submittedName>
</protein>
<dbReference type="Pfam" id="PF07647">
    <property type="entry name" value="SAM_2"/>
    <property type="match status" value="1"/>
</dbReference>
<dbReference type="GO" id="GO:0048786">
    <property type="term" value="C:presynaptic active zone"/>
    <property type="evidence" value="ECO:0007669"/>
    <property type="project" value="TreeGrafter"/>
</dbReference>
<evidence type="ECO:0000256" key="6">
    <source>
        <dbReference type="SAM" id="MobiDB-lite"/>
    </source>
</evidence>
<dbReference type="InterPro" id="IPR013761">
    <property type="entry name" value="SAM/pointed_sf"/>
</dbReference>
<feature type="coiled-coil region" evidence="5">
    <location>
        <begin position="123"/>
        <end position="221"/>
    </location>
</feature>
<dbReference type="SMART" id="SM00454">
    <property type="entry name" value="SAM"/>
    <property type="match status" value="3"/>
</dbReference>
<dbReference type="InterPro" id="IPR058914">
    <property type="entry name" value="LIPB1/2_CC"/>
</dbReference>
<feature type="region of interest" description="Disordered" evidence="6">
    <location>
        <begin position="242"/>
        <end position="299"/>
    </location>
</feature>
<feature type="compositionally biased region" description="Basic and acidic residues" evidence="6">
    <location>
        <begin position="361"/>
        <end position="370"/>
    </location>
</feature>
<dbReference type="Proteomes" id="UP001165740">
    <property type="component" value="Chromosome 10"/>
</dbReference>
<dbReference type="OMA" id="XEELASL"/>
<evidence type="ECO:0000256" key="4">
    <source>
        <dbReference type="ARBA" id="ARBA00023054"/>
    </source>
</evidence>
<feature type="domain" description="SAM" evidence="7">
    <location>
        <begin position="557"/>
        <end position="620"/>
    </location>
</feature>
<proteinExistence type="inferred from homology"/>
<dbReference type="InterPro" id="IPR037617">
    <property type="entry name" value="LIPB1/2_SAM_1"/>
</dbReference>
<reference evidence="9" key="1">
    <citation type="submission" date="2025-08" db="UniProtKB">
        <authorList>
            <consortium name="RefSeq"/>
        </authorList>
    </citation>
    <scope>IDENTIFICATION</scope>
</reference>
<dbReference type="OrthoDB" id="6516566at2759"/>
<dbReference type="SUPFAM" id="SSF47769">
    <property type="entry name" value="SAM/Pointed domain"/>
    <property type="match status" value="3"/>
</dbReference>
<accession>A0A9W3BMT0</accession>
<dbReference type="InterPro" id="IPR037618">
    <property type="entry name" value="LIPB1/2_SAM_2nd"/>
</dbReference>
<keyword evidence="4 5" id="KW-0175">Coiled coil</keyword>
<comment type="similarity">
    <text evidence="1">Belongs to the liprin family. Liprin-beta subfamily.</text>
</comment>
<evidence type="ECO:0000256" key="1">
    <source>
        <dbReference type="ARBA" id="ARBA00007547"/>
    </source>
</evidence>
<gene>
    <name evidence="9" type="primary">LOC106054408</name>
</gene>
<keyword evidence="2" id="KW-0597">Phosphoprotein</keyword>
<sequence>MATGERAWFGSLTLAVKYDIRVDLDTEEAVLTPSYNFDPCEVNVRSSPHDEHLRHLEEEKQSLALQVSVLSDQVEAQAEKIRDMDMCLEDYRRRVMDASNVLQQELLTRSSLEHHKLDLMAEVSHLKMKLTSTEKDKRELDERFRAVQRQVAELEAKLLMKDAENSELRLRLGRNGTIPLDSADTEVEKLKRAVDTLMLANEEKERKLEDMRRLFKRYRRVEEILIQAQGRKAVEELLMNVEDGDTSSTSSSTTPSVGDSAVRDQHYPMFHPDDRADGRHYLSSPSATSTPMHQMNNFNGGTAVSTIPLISRQALGITRSNSCENLVPGSKKPPTYRKKDDPSVGQAPGPGGYGTLPKHRSKEDVRDGKKSRGFHSLGKTLLRVRSGKRSSSAPNLAHTEVLTDDEDGLQHYGHDHREYKKKRGLLRLFGKLKRSSSQDFEGSRERAPDGEFKRGGVRATASARLAWNRDVKGRIANSDVPFARWDTDRLTAWMNDIGLNMYLVDCKRWVKNGEQLLRCSHHDLEKELGMKNALHRKKLLLAMQAMAADNMDTFLELDYNFVARWLDDIGLPQYKDSFYDARVDGRMLNYLTVEDLFSLKVTNEVHHVSIKRAIQILRLNNFNPNCLRRRPAPDEPHHMKCVPGEVVLWTNHRVMEWLRTIDLSEYAPNLRGSGVHGALMVLEPRFNSELFAVLLSIPPSKTLLRRHLNTHFISLIGPETQTRKREHESQPGYIPLMPNNKVKKGKFGLFSHKRTKSETESDSYICPLEINGQYTNGKHDEKAAREIGAYSNEINTLTNMLSHERFLDTTKTSNV</sequence>
<dbReference type="CDD" id="cd09566">
    <property type="entry name" value="SAM_liprin-beta1_2_repeat2"/>
    <property type="match status" value="1"/>
</dbReference>
<dbReference type="GeneID" id="106054408"/>
<evidence type="ECO:0000256" key="5">
    <source>
        <dbReference type="SAM" id="Coils"/>
    </source>
</evidence>
<dbReference type="GO" id="GO:0005829">
    <property type="term" value="C:cytosol"/>
    <property type="evidence" value="ECO:0007669"/>
    <property type="project" value="UniProtKB-ARBA"/>
</dbReference>
<dbReference type="Gene3D" id="1.10.150.50">
    <property type="entry name" value="Transcription Factor, Ets-1"/>
    <property type="match status" value="3"/>
</dbReference>
<dbReference type="GO" id="GO:0007528">
    <property type="term" value="P:neuromuscular junction development"/>
    <property type="evidence" value="ECO:0007669"/>
    <property type="project" value="TreeGrafter"/>
</dbReference>
<dbReference type="InterPro" id="IPR001660">
    <property type="entry name" value="SAM"/>
</dbReference>
<dbReference type="AlphaFoldDB" id="A0A9W3BMT0"/>
<evidence type="ECO:0000313" key="8">
    <source>
        <dbReference type="Proteomes" id="UP001165740"/>
    </source>
</evidence>
<feature type="compositionally biased region" description="Low complexity" evidence="6">
    <location>
        <begin position="246"/>
        <end position="256"/>
    </location>
</feature>
<dbReference type="RefSeq" id="XP_055900831.1">
    <property type="nucleotide sequence ID" value="XM_056044856.1"/>
</dbReference>
<dbReference type="InterPro" id="IPR029515">
    <property type="entry name" value="Liprin"/>
</dbReference>
<dbReference type="FunFam" id="1.10.150.50:FF:000007">
    <property type="entry name" value="Liprin-beta-1 isoform 1"/>
    <property type="match status" value="1"/>
</dbReference>
<feature type="region of interest" description="Disordered" evidence="6">
    <location>
        <begin position="321"/>
        <end position="397"/>
    </location>
</feature>
<name>A0A9W3BMT0_BIOGL</name>
<evidence type="ECO:0000259" key="7">
    <source>
        <dbReference type="PROSITE" id="PS50105"/>
    </source>
</evidence>
<feature type="domain" description="SAM" evidence="7">
    <location>
        <begin position="649"/>
        <end position="680"/>
    </location>
</feature>
<organism evidence="8 9">
    <name type="scientific">Biomphalaria glabrata</name>
    <name type="common">Bloodfluke planorb</name>
    <name type="synonym">Freshwater snail</name>
    <dbReference type="NCBI Taxonomy" id="6526"/>
    <lineage>
        <taxon>Eukaryota</taxon>
        <taxon>Metazoa</taxon>
        <taxon>Spiralia</taxon>
        <taxon>Lophotrochozoa</taxon>
        <taxon>Mollusca</taxon>
        <taxon>Gastropoda</taxon>
        <taxon>Heterobranchia</taxon>
        <taxon>Euthyneura</taxon>
        <taxon>Panpulmonata</taxon>
        <taxon>Hygrophila</taxon>
        <taxon>Lymnaeoidea</taxon>
        <taxon>Planorbidae</taxon>
        <taxon>Biomphalaria</taxon>
    </lineage>
</organism>
<dbReference type="CDD" id="cd09563">
    <property type="entry name" value="SAM_liprin-beta1_2_repeat1"/>
    <property type="match status" value="1"/>
</dbReference>
<dbReference type="PROSITE" id="PS50105">
    <property type="entry name" value="SAM_DOMAIN"/>
    <property type="match status" value="3"/>
</dbReference>
<evidence type="ECO:0000313" key="9">
    <source>
        <dbReference type="RefSeq" id="XP_055900831.1"/>
    </source>
</evidence>
<feature type="compositionally biased region" description="Basic and acidic residues" evidence="6">
    <location>
        <begin position="261"/>
        <end position="280"/>
    </location>
</feature>
<dbReference type="CDD" id="cd09569">
    <property type="entry name" value="SAM_liprin-beta1_2_repeat3"/>
    <property type="match status" value="1"/>
</dbReference>
<keyword evidence="3" id="KW-0677">Repeat</keyword>
<dbReference type="Pfam" id="PF26022">
    <property type="entry name" value="CC_Liprin_beta"/>
    <property type="match status" value="1"/>
</dbReference>
<evidence type="ECO:0000256" key="3">
    <source>
        <dbReference type="ARBA" id="ARBA00022737"/>
    </source>
</evidence>
<dbReference type="InterPro" id="IPR037619">
    <property type="entry name" value="LIPB1/2_SAM_3rd"/>
</dbReference>
<dbReference type="PANTHER" id="PTHR12587">
    <property type="entry name" value="LAR INTERACTING PROTEIN LIP -RELATED PROTEIN"/>
    <property type="match status" value="1"/>
</dbReference>
<feature type="domain" description="SAM" evidence="7">
    <location>
        <begin position="485"/>
        <end position="549"/>
    </location>
</feature>
<feature type="compositionally biased region" description="Polar residues" evidence="6">
    <location>
        <begin position="283"/>
        <end position="299"/>
    </location>
</feature>
<dbReference type="Pfam" id="PF00536">
    <property type="entry name" value="SAM_1"/>
    <property type="match status" value="2"/>
</dbReference>
<keyword evidence="8" id="KW-1185">Reference proteome</keyword>
<dbReference type="FunFam" id="1.10.150.50:FF:000005">
    <property type="entry name" value="Liprin-beta-1 isoform 1"/>
    <property type="match status" value="1"/>
</dbReference>